<dbReference type="STRING" id="2200.GCA_001571405_00960"/>
<dbReference type="InterPro" id="IPR025377">
    <property type="entry name" value="DUF4367"/>
</dbReference>
<evidence type="ECO:0000259" key="2">
    <source>
        <dbReference type="Pfam" id="PF14285"/>
    </source>
</evidence>
<dbReference type="PANTHER" id="PTHR37507">
    <property type="entry name" value="SPORULATION PROTEIN YDCC"/>
    <property type="match status" value="1"/>
</dbReference>
<feature type="compositionally biased region" description="Polar residues" evidence="1">
    <location>
        <begin position="125"/>
        <end position="140"/>
    </location>
</feature>
<feature type="region of interest" description="Disordered" evidence="1">
    <location>
        <begin position="29"/>
        <end position="48"/>
    </location>
</feature>
<dbReference type="PROSITE" id="PS51257">
    <property type="entry name" value="PROKAR_LIPOPROTEIN"/>
    <property type="match status" value="1"/>
</dbReference>
<gene>
    <name evidence="3" type="ORF">SAMN04488571_101216</name>
</gene>
<protein>
    <recommendedName>
        <fullName evidence="2">DUF4367 domain-containing protein</fullName>
    </recommendedName>
</protein>
<dbReference type="RefSeq" id="WP_161937571.1">
    <property type="nucleotide sequence ID" value="NZ_BCNX01000006.1"/>
</dbReference>
<feature type="region of interest" description="Disordered" evidence="1">
    <location>
        <begin position="117"/>
        <end position="140"/>
    </location>
</feature>
<sequence length="185" mass="19488">MNPKMLTLVTFVLLVVGLVAAGCLDYGEEPQKSDSGSNGSIIGPTTDPTAPPLAITPVIVYTLKEVHEKFGTDLPVPSYLPGGYSFSYALQHGEPDNRISLIYAKGEDELRITQVPVPGNPCPGQKTTGSVGVTIDGTNGTFTPGDGENMLRWSDSRYAYCLSGTQEMDEMVAIAASVDGSGRSA</sequence>
<name>A0A1G8X2Y7_9EURY</name>
<dbReference type="PANTHER" id="PTHR37507:SF2">
    <property type="entry name" value="SPORULATION PROTEIN YDCC"/>
    <property type="match status" value="1"/>
</dbReference>
<proteinExistence type="predicted"/>
<evidence type="ECO:0000313" key="4">
    <source>
        <dbReference type="Proteomes" id="UP000326500"/>
    </source>
</evidence>
<reference evidence="3 4" key="1">
    <citation type="submission" date="2016-10" db="EMBL/GenBank/DDBJ databases">
        <authorList>
            <person name="Varghese N."/>
            <person name="Submissions S."/>
        </authorList>
    </citation>
    <scope>NUCLEOTIDE SEQUENCE [LARGE SCALE GENOMIC DNA]</scope>
    <source>
        <strain evidence="3 4">DSM 2373</strain>
    </source>
</reference>
<dbReference type="Proteomes" id="UP000326500">
    <property type="component" value="Unassembled WGS sequence"/>
</dbReference>
<feature type="domain" description="DUF4367" evidence="2">
    <location>
        <begin position="75"/>
        <end position="178"/>
    </location>
</feature>
<dbReference type="Pfam" id="PF14285">
    <property type="entry name" value="DUF4367"/>
    <property type="match status" value="1"/>
</dbReference>
<dbReference type="EMBL" id="FNFT01000001">
    <property type="protein sequence ID" value="SDJ84707.1"/>
    <property type="molecule type" value="Genomic_DNA"/>
</dbReference>
<dbReference type="InterPro" id="IPR052944">
    <property type="entry name" value="Sporulation_related"/>
</dbReference>
<dbReference type="AlphaFoldDB" id="A0A1G8X2Y7"/>
<evidence type="ECO:0000256" key="1">
    <source>
        <dbReference type="SAM" id="MobiDB-lite"/>
    </source>
</evidence>
<keyword evidence="4" id="KW-1185">Reference proteome</keyword>
<evidence type="ECO:0000313" key="3">
    <source>
        <dbReference type="EMBL" id="SDJ84707.1"/>
    </source>
</evidence>
<organism evidence="3 4">
    <name type="scientific">Methanoculleus thermophilus</name>
    <dbReference type="NCBI Taxonomy" id="2200"/>
    <lineage>
        <taxon>Archaea</taxon>
        <taxon>Methanobacteriati</taxon>
        <taxon>Methanobacteriota</taxon>
        <taxon>Stenosarchaea group</taxon>
        <taxon>Methanomicrobia</taxon>
        <taxon>Methanomicrobiales</taxon>
        <taxon>Methanomicrobiaceae</taxon>
        <taxon>Methanoculleus</taxon>
    </lineage>
</organism>
<accession>A0A1G8X2Y7</accession>